<dbReference type="SMART" id="SM00895">
    <property type="entry name" value="FCD"/>
    <property type="match status" value="1"/>
</dbReference>
<dbReference type="InterPro" id="IPR000524">
    <property type="entry name" value="Tscrpt_reg_HTH_GntR"/>
</dbReference>
<dbReference type="Pfam" id="PF07729">
    <property type="entry name" value="FCD"/>
    <property type="match status" value="1"/>
</dbReference>
<dbReference type="GO" id="GO:0003700">
    <property type="term" value="F:DNA-binding transcription factor activity"/>
    <property type="evidence" value="ECO:0007669"/>
    <property type="project" value="InterPro"/>
</dbReference>
<organism evidence="5 6">
    <name type="scientific">Phaeobacter gallaeciensis</name>
    <dbReference type="NCBI Taxonomy" id="60890"/>
    <lineage>
        <taxon>Bacteria</taxon>
        <taxon>Pseudomonadati</taxon>
        <taxon>Pseudomonadota</taxon>
        <taxon>Alphaproteobacteria</taxon>
        <taxon>Rhodobacterales</taxon>
        <taxon>Roseobacteraceae</taxon>
        <taxon>Phaeobacter</taxon>
    </lineage>
</organism>
<dbReference type="OrthoDB" id="284307at2"/>
<dbReference type="InterPro" id="IPR036388">
    <property type="entry name" value="WH-like_DNA-bd_sf"/>
</dbReference>
<dbReference type="EMBL" id="CP015124">
    <property type="protein sequence ID" value="ANP37414.1"/>
    <property type="molecule type" value="Genomic_DNA"/>
</dbReference>
<dbReference type="SUPFAM" id="SSF46785">
    <property type="entry name" value="Winged helix' DNA-binding domain"/>
    <property type="match status" value="1"/>
</dbReference>
<proteinExistence type="predicted"/>
<dbReference type="InterPro" id="IPR036390">
    <property type="entry name" value="WH_DNA-bd_sf"/>
</dbReference>
<accession>A0A1B0ZTL3</accession>
<dbReference type="PROSITE" id="PS50949">
    <property type="entry name" value="HTH_GNTR"/>
    <property type="match status" value="1"/>
</dbReference>
<dbReference type="AlphaFoldDB" id="A0A1B0ZTL3"/>
<dbReference type="PANTHER" id="PTHR43537:SF5">
    <property type="entry name" value="UXU OPERON TRANSCRIPTIONAL REGULATOR"/>
    <property type="match status" value="1"/>
</dbReference>
<dbReference type="Proteomes" id="UP000092565">
    <property type="component" value="Chromosome"/>
</dbReference>
<dbReference type="PRINTS" id="PR00035">
    <property type="entry name" value="HTHGNTR"/>
</dbReference>
<dbReference type="InterPro" id="IPR011711">
    <property type="entry name" value="GntR_C"/>
</dbReference>
<feature type="domain" description="HTH gntR-type" evidence="4">
    <location>
        <begin position="7"/>
        <end position="75"/>
    </location>
</feature>
<dbReference type="CDD" id="cd07377">
    <property type="entry name" value="WHTH_GntR"/>
    <property type="match status" value="1"/>
</dbReference>
<keyword evidence="3" id="KW-0804">Transcription</keyword>
<evidence type="ECO:0000313" key="5">
    <source>
        <dbReference type="EMBL" id="ANP37414.1"/>
    </source>
</evidence>
<dbReference type="PANTHER" id="PTHR43537">
    <property type="entry name" value="TRANSCRIPTIONAL REGULATOR, GNTR FAMILY"/>
    <property type="match status" value="1"/>
</dbReference>
<protein>
    <submittedName>
        <fullName evidence="5">GntR family transcriptional regulator</fullName>
    </submittedName>
</protein>
<dbReference type="GO" id="GO:0003677">
    <property type="term" value="F:DNA binding"/>
    <property type="evidence" value="ECO:0007669"/>
    <property type="project" value="UniProtKB-KW"/>
</dbReference>
<name>A0A1B0ZTL3_9RHOB</name>
<evidence type="ECO:0000313" key="6">
    <source>
        <dbReference type="Proteomes" id="UP000092565"/>
    </source>
</evidence>
<evidence type="ECO:0000259" key="4">
    <source>
        <dbReference type="PROSITE" id="PS50949"/>
    </source>
</evidence>
<keyword evidence="1" id="KW-0805">Transcription regulation</keyword>
<reference evidence="5 6" key="1">
    <citation type="submission" date="2016-04" db="EMBL/GenBank/DDBJ databases">
        <authorList>
            <person name="Evans L.H."/>
            <person name="Alamgir A."/>
            <person name="Owens N."/>
            <person name="Weber N.D."/>
            <person name="Virtaneva K."/>
            <person name="Barbian K."/>
            <person name="Babar A."/>
            <person name="Rosenke K."/>
        </authorList>
    </citation>
    <scope>NUCLEOTIDE SEQUENCE [LARGE SCALE GENOMIC DNA]</scope>
    <source>
        <strain evidence="5 6">JL2886</strain>
    </source>
</reference>
<evidence type="ECO:0000256" key="3">
    <source>
        <dbReference type="ARBA" id="ARBA00023163"/>
    </source>
</evidence>
<sequence>MTPPPAPPSDTEIAARLRREIAEGAPLKNGRLPPERELAQRHGISRARLRRVLDLLAADGTIFRRRGQGTFVLPPPATDAARLKPLARRVTPAEVIEVRLSLEPRLAALAATRATPQERTQFAQIAAATQSAEDQRSYDAADDIFHYKIAEMAHNALFLTMYEAIRSVRQEASWIRPRAETYSGAVFEMLAQQHQALASAIIEGDETRAAEAMKTHLHSVSETLSRADPAP</sequence>
<dbReference type="Pfam" id="PF00392">
    <property type="entry name" value="GntR"/>
    <property type="match status" value="1"/>
</dbReference>
<dbReference type="RefSeq" id="WP_065272242.1">
    <property type="nucleotide sequence ID" value="NZ_CP015124.1"/>
</dbReference>
<dbReference type="Gene3D" id="1.10.10.10">
    <property type="entry name" value="Winged helix-like DNA-binding domain superfamily/Winged helix DNA-binding domain"/>
    <property type="match status" value="1"/>
</dbReference>
<dbReference type="Gene3D" id="1.20.120.530">
    <property type="entry name" value="GntR ligand-binding domain-like"/>
    <property type="match status" value="1"/>
</dbReference>
<evidence type="ECO:0000256" key="2">
    <source>
        <dbReference type="ARBA" id="ARBA00023125"/>
    </source>
</evidence>
<keyword evidence="6" id="KW-1185">Reference proteome</keyword>
<evidence type="ECO:0000256" key="1">
    <source>
        <dbReference type="ARBA" id="ARBA00023015"/>
    </source>
</evidence>
<dbReference type="SUPFAM" id="SSF48008">
    <property type="entry name" value="GntR ligand-binding domain-like"/>
    <property type="match status" value="1"/>
</dbReference>
<gene>
    <name evidence="5" type="ORF">JL2886_02525</name>
</gene>
<dbReference type="PATRIC" id="fig|60890.4.peg.2452"/>
<keyword evidence="2" id="KW-0238">DNA-binding</keyword>
<dbReference type="SMART" id="SM00345">
    <property type="entry name" value="HTH_GNTR"/>
    <property type="match status" value="1"/>
</dbReference>
<dbReference type="InterPro" id="IPR008920">
    <property type="entry name" value="TF_FadR/GntR_C"/>
</dbReference>